<dbReference type="Pfam" id="PF14209">
    <property type="entry name" value="DUF4321"/>
    <property type="match status" value="1"/>
</dbReference>
<keyword evidence="1" id="KW-0812">Transmembrane</keyword>
<feature type="transmembrane region" description="Helical" evidence="1">
    <location>
        <begin position="72"/>
        <end position="91"/>
    </location>
</feature>
<evidence type="ECO:0000313" key="2">
    <source>
        <dbReference type="EMBL" id="BBI32529.1"/>
    </source>
</evidence>
<keyword evidence="1" id="KW-1133">Transmembrane helix</keyword>
<evidence type="ECO:0008006" key="4">
    <source>
        <dbReference type="Google" id="ProtNLM"/>
    </source>
</evidence>
<reference evidence="2 3" key="1">
    <citation type="submission" date="2019-01" db="EMBL/GenBank/DDBJ databases">
        <title>Complete genome sequence of Cohnella hallensis HS21 isolated from Korean fir (Abies koreana) rhizospheric soil.</title>
        <authorList>
            <person name="Jiang L."/>
            <person name="Kang S.W."/>
            <person name="Kim S."/>
            <person name="Jung J."/>
            <person name="Kim C.Y."/>
            <person name="Kim D.H."/>
            <person name="Kim S.W."/>
            <person name="Lee J."/>
        </authorList>
    </citation>
    <scope>NUCLEOTIDE SEQUENCE [LARGE SCALE GENOMIC DNA]</scope>
    <source>
        <strain evidence="2 3">HS21</strain>
    </source>
</reference>
<proteinExistence type="predicted"/>
<accession>A0A3T1D3D2</accession>
<keyword evidence="3" id="KW-1185">Reference proteome</keyword>
<protein>
    <recommendedName>
        <fullName evidence="4">DUF4321 domain-containing protein</fullName>
    </recommendedName>
</protein>
<dbReference type="EMBL" id="AP019400">
    <property type="protein sequence ID" value="BBI32529.1"/>
    <property type="molecule type" value="Genomic_DNA"/>
</dbReference>
<dbReference type="InterPro" id="IPR025470">
    <property type="entry name" value="DUF4321"/>
</dbReference>
<keyword evidence="1" id="KW-0472">Membrane</keyword>
<dbReference type="Proteomes" id="UP000289856">
    <property type="component" value="Chromosome"/>
</dbReference>
<dbReference type="KEGG" id="cohn:KCTCHS21_19280"/>
<feature type="transmembrane region" description="Helical" evidence="1">
    <location>
        <begin position="20"/>
        <end position="40"/>
    </location>
</feature>
<name>A0A3T1D3D2_9BACL</name>
<organism evidence="2 3">
    <name type="scientific">Cohnella abietis</name>
    <dbReference type="NCBI Taxonomy" id="2507935"/>
    <lineage>
        <taxon>Bacteria</taxon>
        <taxon>Bacillati</taxon>
        <taxon>Bacillota</taxon>
        <taxon>Bacilli</taxon>
        <taxon>Bacillales</taxon>
        <taxon>Paenibacillaceae</taxon>
        <taxon>Cohnella</taxon>
    </lineage>
</organism>
<dbReference type="AlphaFoldDB" id="A0A3T1D3D2"/>
<evidence type="ECO:0000256" key="1">
    <source>
        <dbReference type="SAM" id="Phobius"/>
    </source>
</evidence>
<gene>
    <name evidence="2" type="ORF">KCTCHS21_19280</name>
</gene>
<dbReference type="RefSeq" id="WP_232058140.1">
    <property type="nucleotide sequence ID" value="NZ_AP019400.1"/>
</dbReference>
<sequence>MNRRVSKNGGGRGIMKKNGWILLLFIFLGLLAGALVAIWLKDVPGLTFLTRAIELNWSPAGDLSVIKYSLDINVKISLLSVIGAIVAIWLYRKM</sequence>
<evidence type="ECO:0000313" key="3">
    <source>
        <dbReference type="Proteomes" id="UP000289856"/>
    </source>
</evidence>